<sequence>MFPLDLKVNDEVLNDPMVAPTTKLSTEESEVHRMKDFRCPNLSIIHEGGSEPNSPAPVLGNIDIYGLNAMFTFTKPGRDMNDNVNISKVVSNDLARVKATASRLNLRTRRSSYLLWRDKYLGSNSQIAKPVFGDNSVNVVINAKDQWSNERKERINNALEWLRNELQEMRFQDQDLARQLLSIRHEIHQLKLQRSCEEHKQMLDNITHDLQEARELDGVCDVPLPDSVNECPLRQIGITRMNLSARRFSTC</sequence>
<protein>
    <recommendedName>
        <fullName evidence="5">Tektin</fullName>
    </recommendedName>
</protein>
<evidence type="ECO:0000256" key="1">
    <source>
        <dbReference type="ARBA" id="ARBA00005489"/>
    </source>
</evidence>
<dbReference type="AlphaFoldDB" id="A0ABD3XTB3"/>
<dbReference type="PANTHER" id="PTHR32289:SF1">
    <property type="entry name" value="PROTEIN FAM167A-LIKE"/>
    <property type="match status" value="1"/>
</dbReference>
<reference evidence="3 4" key="1">
    <citation type="submission" date="2024-11" db="EMBL/GenBank/DDBJ databases">
        <title>Chromosome-level genome assembly of the freshwater bivalve Anodonta woodiana.</title>
        <authorList>
            <person name="Chen X."/>
        </authorList>
    </citation>
    <scope>NUCLEOTIDE SEQUENCE [LARGE SCALE GENOMIC DNA]</scope>
    <source>
        <strain evidence="3">MN2024</strain>
        <tissue evidence="3">Gills</tissue>
    </source>
</reference>
<keyword evidence="4" id="KW-1185">Reference proteome</keyword>
<dbReference type="PANTHER" id="PTHR32289">
    <property type="entry name" value="PROTEIN FAM167A"/>
    <property type="match status" value="1"/>
</dbReference>
<accession>A0ABD3XTB3</accession>
<evidence type="ECO:0000313" key="2">
    <source>
        <dbReference type="EMBL" id="KAL3888200.1"/>
    </source>
</evidence>
<evidence type="ECO:0008006" key="5">
    <source>
        <dbReference type="Google" id="ProtNLM"/>
    </source>
</evidence>
<dbReference type="EMBL" id="JBJQND010000001">
    <property type="protein sequence ID" value="KAL3888200.1"/>
    <property type="molecule type" value="Genomic_DNA"/>
</dbReference>
<dbReference type="InterPro" id="IPR051771">
    <property type="entry name" value="FAM167_domain"/>
</dbReference>
<comment type="similarity">
    <text evidence="1">Belongs to the FAM167 (SEC) family.</text>
</comment>
<name>A0ABD3XTB3_SINWO</name>
<evidence type="ECO:0000313" key="3">
    <source>
        <dbReference type="EMBL" id="KAL3888238.1"/>
    </source>
</evidence>
<dbReference type="Proteomes" id="UP001634394">
    <property type="component" value="Unassembled WGS sequence"/>
</dbReference>
<proteinExistence type="inferred from homology"/>
<comment type="caution">
    <text evidence="3">The sequence shown here is derived from an EMBL/GenBank/DDBJ whole genome shotgun (WGS) entry which is preliminary data.</text>
</comment>
<gene>
    <name evidence="2" type="ORF">ACJMK2_000577</name>
    <name evidence="3" type="ORF">ACJMK2_000611</name>
</gene>
<organism evidence="3 4">
    <name type="scientific">Sinanodonta woodiana</name>
    <name type="common">Chinese pond mussel</name>
    <name type="synonym">Anodonta woodiana</name>
    <dbReference type="NCBI Taxonomy" id="1069815"/>
    <lineage>
        <taxon>Eukaryota</taxon>
        <taxon>Metazoa</taxon>
        <taxon>Spiralia</taxon>
        <taxon>Lophotrochozoa</taxon>
        <taxon>Mollusca</taxon>
        <taxon>Bivalvia</taxon>
        <taxon>Autobranchia</taxon>
        <taxon>Heteroconchia</taxon>
        <taxon>Palaeoheterodonta</taxon>
        <taxon>Unionida</taxon>
        <taxon>Unionoidea</taxon>
        <taxon>Unionidae</taxon>
        <taxon>Unioninae</taxon>
        <taxon>Sinanodonta</taxon>
    </lineage>
</organism>
<evidence type="ECO:0000313" key="4">
    <source>
        <dbReference type="Proteomes" id="UP001634394"/>
    </source>
</evidence>
<dbReference type="Pfam" id="PF11652">
    <property type="entry name" value="FAM167"/>
    <property type="match status" value="1"/>
</dbReference>
<dbReference type="EMBL" id="JBJQND010000001">
    <property type="protein sequence ID" value="KAL3888238.1"/>
    <property type="molecule type" value="Genomic_DNA"/>
</dbReference>
<dbReference type="InterPro" id="IPR024280">
    <property type="entry name" value="FAM167"/>
</dbReference>